<dbReference type="InterPro" id="IPR014917">
    <property type="entry name" value="DUF1800"/>
</dbReference>
<dbReference type="InterPro" id="IPR022409">
    <property type="entry name" value="PKD/Chitinase_dom"/>
</dbReference>
<keyword evidence="1" id="KW-0732">Signal</keyword>
<gene>
    <name evidence="3" type="ORF">HNQ40_001326</name>
</gene>
<evidence type="ECO:0000313" key="4">
    <source>
        <dbReference type="Proteomes" id="UP000541810"/>
    </source>
</evidence>
<dbReference type="Pfam" id="PF18911">
    <property type="entry name" value="PKD_4"/>
    <property type="match status" value="1"/>
</dbReference>
<dbReference type="PROSITE" id="PS50093">
    <property type="entry name" value="PKD"/>
    <property type="match status" value="1"/>
</dbReference>
<evidence type="ECO:0000259" key="2">
    <source>
        <dbReference type="PROSITE" id="PS50093"/>
    </source>
</evidence>
<dbReference type="InterPro" id="IPR035986">
    <property type="entry name" value="PKD_dom_sf"/>
</dbReference>
<keyword evidence="4" id="KW-1185">Reference proteome</keyword>
<feature type="domain" description="PKD" evidence="2">
    <location>
        <begin position="323"/>
        <end position="398"/>
    </location>
</feature>
<protein>
    <submittedName>
        <fullName evidence="3">Uncharacterized protein (DUF1800 family)/chitodextrinase</fullName>
    </submittedName>
</protein>
<comment type="caution">
    <text evidence="3">The sequence shown here is derived from an EMBL/GenBank/DDBJ whole genome shotgun (WGS) entry which is preliminary data.</text>
</comment>
<dbReference type="SMART" id="SM00089">
    <property type="entry name" value="PKD"/>
    <property type="match status" value="1"/>
</dbReference>
<dbReference type="AlphaFoldDB" id="A0A7X0H810"/>
<accession>A0A7X0H810</accession>
<dbReference type="Proteomes" id="UP000541810">
    <property type="component" value="Unassembled WGS sequence"/>
</dbReference>
<proteinExistence type="predicted"/>
<dbReference type="CDD" id="cd00146">
    <property type="entry name" value="PKD"/>
    <property type="match status" value="1"/>
</dbReference>
<feature type="chain" id="PRO_5031514489" evidence="1">
    <location>
        <begin position="25"/>
        <end position="924"/>
    </location>
</feature>
<feature type="signal peptide" evidence="1">
    <location>
        <begin position="1"/>
        <end position="24"/>
    </location>
</feature>
<evidence type="ECO:0000256" key="1">
    <source>
        <dbReference type="SAM" id="SignalP"/>
    </source>
</evidence>
<dbReference type="EMBL" id="JACHGY010000001">
    <property type="protein sequence ID" value="MBB6429520.1"/>
    <property type="molecule type" value="Genomic_DNA"/>
</dbReference>
<name>A0A7X0H810_9BACT</name>
<dbReference type="Pfam" id="PF08811">
    <property type="entry name" value="DUF1800"/>
    <property type="match status" value="1"/>
</dbReference>
<reference evidence="3 4" key="1">
    <citation type="submission" date="2020-08" db="EMBL/GenBank/DDBJ databases">
        <title>Genomic Encyclopedia of Type Strains, Phase IV (KMG-IV): sequencing the most valuable type-strain genomes for metagenomic binning, comparative biology and taxonomic classification.</title>
        <authorList>
            <person name="Goeker M."/>
        </authorList>
    </citation>
    <scope>NUCLEOTIDE SEQUENCE [LARGE SCALE GENOMIC DNA]</scope>
    <source>
        <strain evidence="3 4">DSM 103725</strain>
    </source>
</reference>
<organism evidence="3 4">
    <name type="scientific">Algisphaera agarilytica</name>
    <dbReference type="NCBI Taxonomy" id="1385975"/>
    <lineage>
        <taxon>Bacteria</taxon>
        <taxon>Pseudomonadati</taxon>
        <taxon>Planctomycetota</taxon>
        <taxon>Phycisphaerae</taxon>
        <taxon>Phycisphaerales</taxon>
        <taxon>Phycisphaeraceae</taxon>
        <taxon>Algisphaera</taxon>
    </lineage>
</organism>
<dbReference type="SUPFAM" id="SSF49299">
    <property type="entry name" value="PKD domain"/>
    <property type="match status" value="1"/>
</dbReference>
<dbReference type="Gene3D" id="2.60.40.10">
    <property type="entry name" value="Immunoglobulins"/>
    <property type="match status" value="1"/>
</dbReference>
<evidence type="ECO:0000313" key="3">
    <source>
        <dbReference type="EMBL" id="MBB6429520.1"/>
    </source>
</evidence>
<dbReference type="InterPro" id="IPR013783">
    <property type="entry name" value="Ig-like_fold"/>
</dbReference>
<dbReference type="PANTHER" id="PTHR43737:SF1">
    <property type="entry name" value="DUF1501 DOMAIN-CONTAINING PROTEIN"/>
    <property type="match status" value="1"/>
</dbReference>
<dbReference type="PANTHER" id="PTHR43737">
    <property type="entry name" value="BLL7424 PROTEIN"/>
    <property type="match status" value="1"/>
</dbReference>
<dbReference type="RefSeq" id="WP_184677094.1">
    <property type="nucleotide sequence ID" value="NZ_JACHGY010000001.1"/>
</dbReference>
<sequence>MPLSRRYFAWLSVLLICVSLPAIAAPPVNTSTRSELRHLASNGSSIYRAIDMPLSGPRAIEPRMHRDGETVVIFVFDQALQSVGNIATSHGTINSAISGVRTQFPDTIAVHLNGVPDAEWVTVSLTDIVSQGGETLPSAAGTVGYLLGDVTFNRVVNVSDIRKVATFSGQDPSVGGNFVQDLTINNAINVSDIRFAASRNGRSLPNTAPTIVGLTNQSTVINTPTAALSFVVDDFATPADSLAVTAVSDNPGVVTDANIVVTGSGSNRSVVVTPEPGEVGSAIITLTVSDGSMSSTASYIVSVTEEASNQPPQALAYVKNFLGPAPLTVELDGTRSFDPDDGILSYAWDFGDGAGFPGSKLTHTYTQPGTYTAKLTVDDFTGDTDEIEYVITVSDGTFNVNATPSANDASRFLWQAAFGPSEGDVADVQALGYEGWIDQQMALSPTLLTQQMFDQAATRNGAGQVFQQRFAFANLAVDAQDQLRQRVAWALIQIFVMNNDQDSAGPSASRGYYNFMLENAFGNYRDLLSDVTFSYPMGNYLTYRDNRKADPAAGTVPDENYAREIKQLFSIGLFELNLDGTQKKDAQGNPIPTYTNEDIVQFARVFTGLRTSNIGSNFEQRTANPMRMQSSWHEFGDKQLLNYPGAVNGGYIPARGSGQQTDANGIADVNFAIDNVFNHPNTPPFISHLLIQRLVTSNPTPAYVERVASVFVDDGTGTRGNLGAVVKAILLDPEARDRTYSSSPYFGKIIEPFLLKWSLYRVLDRYDRPGQPFGLRVDELQFGETDKFGQAYMTSPSVFNFYLPDYTVANSELDRRTLDIPELQITNEITVFSSLNDHRRNSIAESGDDEANVYDDLRALIPSNNVTNNTALIEAIDDLLMYGTMSPEMKQILLTVAPRVANQTERVRAMVYMVVSSPEFQLVN</sequence>
<dbReference type="InterPro" id="IPR000601">
    <property type="entry name" value="PKD_dom"/>
</dbReference>